<sequence length="53" mass="6113">QAENLLNTYCQSMPIHLKFDNEQIFDKSLINLSEDILDDAFDFNISVSTLGKY</sequence>
<keyword evidence="3" id="KW-1185">Reference proteome</keyword>
<proteinExistence type="predicted"/>
<reference evidence="1" key="1">
    <citation type="submission" date="2021-02" db="EMBL/GenBank/DDBJ databases">
        <authorList>
            <person name="Nowell W R."/>
        </authorList>
    </citation>
    <scope>NUCLEOTIDE SEQUENCE</scope>
</reference>
<dbReference type="AlphaFoldDB" id="A0A816ADD5"/>
<protein>
    <submittedName>
        <fullName evidence="1">Uncharacterized protein</fullName>
    </submittedName>
</protein>
<dbReference type="Proteomes" id="UP000681722">
    <property type="component" value="Unassembled WGS sequence"/>
</dbReference>
<evidence type="ECO:0000313" key="3">
    <source>
        <dbReference type="Proteomes" id="UP000663829"/>
    </source>
</evidence>
<comment type="caution">
    <text evidence="1">The sequence shown here is derived from an EMBL/GenBank/DDBJ whole genome shotgun (WGS) entry which is preliminary data.</text>
</comment>
<accession>A0A816ADD5</accession>
<organism evidence="1 3">
    <name type="scientific">Didymodactylos carnosus</name>
    <dbReference type="NCBI Taxonomy" id="1234261"/>
    <lineage>
        <taxon>Eukaryota</taxon>
        <taxon>Metazoa</taxon>
        <taxon>Spiralia</taxon>
        <taxon>Gnathifera</taxon>
        <taxon>Rotifera</taxon>
        <taxon>Eurotatoria</taxon>
        <taxon>Bdelloidea</taxon>
        <taxon>Philodinida</taxon>
        <taxon>Philodinidae</taxon>
        <taxon>Didymodactylos</taxon>
    </lineage>
</organism>
<evidence type="ECO:0000313" key="2">
    <source>
        <dbReference type="EMBL" id="CAF4468492.1"/>
    </source>
</evidence>
<dbReference type="EMBL" id="CAJOBC010100637">
    <property type="protein sequence ID" value="CAF4468492.1"/>
    <property type="molecule type" value="Genomic_DNA"/>
</dbReference>
<name>A0A816ADD5_9BILA</name>
<feature type="non-terminal residue" evidence="1">
    <location>
        <position position="1"/>
    </location>
</feature>
<evidence type="ECO:0000313" key="1">
    <source>
        <dbReference type="EMBL" id="CAF1594631.1"/>
    </source>
</evidence>
<dbReference type="EMBL" id="CAJNOQ010034388">
    <property type="protein sequence ID" value="CAF1594631.1"/>
    <property type="molecule type" value="Genomic_DNA"/>
</dbReference>
<gene>
    <name evidence="1" type="ORF">GPM918_LOCUS41991</name>
    <name evidence="2" type="ORF">SRO942_LOCUS43144</name>
</gene>
<dbReference type="Proteomes" id="UP000663829">
    <property type="component" value="Unassembled WGS sequence"/>
</dbReference>